<protein>
    <recommendedName>
        <fullName evidence="8">Rhomboid family intramembrane serine protease</fullName>
    </recommendedName>
</protein>
<keyword evidence="4 5" id="KW-0472">Membrane</keyword>
<evidence type="ECO:0000313" key="6">
    <source>
        <dbReference type="EMBL" id="MDS0261727.1"/>
    </source>
</evidence>
<feature type="transmembrane region" description="Helical" evidence="5">
    <location>
        <begin position="20"/>
        <end position="40"/>
    </location>
</feature>
<feature type="transmembrane region" description="Helical" evidence="5">
    <location>
        <begin position="192"/>
        <end position="211"/>
    </location>
</feature>
<accession>A0ABU2FHK8</accession>
<comment type="caution">
    <text evidence="6">The sequence shown here is derived from an EMBL/GenBank/DDBJ whole genome shotgun (WGS) entry which is preliminary data.</text>
</comment>
<organism evidence="6 7">
    <name type="scientific">Haloarcula saliterrae</name>
    <dbReference type="NCBI Taxonomy" id="2950534"/>
    <lineage>
        <taxon>Archaea</taxon>
        <taxon>Methanobacteriati</taxon>
        <taxon>Methanobacteriota</taxon>
        <taxon>Stenosarchaea group</taxon>
        <taxon>Halobacteria</taxon>
        <taxon>Halobacteriales</taxon>
        <taxon>Haloarculaceae</taxon>
        <taxon>Haloarcula</taxon>
    </lineage>
</organism>
<evidence type="ECO:0000256" key="2">
    <source>
        <dbReference type="ARBA" id="ARBA00022692"/>
    </source>
</evidence>
<sequence length="278" mass="28914">MPTLSALRRADITRPSTETLLDLGCIAGIGLLVAAVHVLVPPALQHRLALQYHDVEVHSLFTSAFVHHSDRHLLSNLFGYVVAAGLAYGLARLAGRRRWFSRTLLALVLVGPVVVSVCSLLTLTGLVPGVSGNSRGFSGIVGGCVGMGFVALLCWIQDRHGWATAGWVGFGIYLVLMVELSVIYSGGVALEVGVFAGGGLVVTGWQLWSGLGGVRIDLVVEGIFTGLVVVLLGLFVFVLFPSQLSVGGGATINIVAHGVGVVFGVVVSGGAAIIGNRR</sequence>
<proteinExistence type="predicted"/>
<dbReference type="EMBL" id="JAMQON010000008">
    <property type="protein sequence ID" value="MDS0261727.1"/>
    <property type="molecule type" value="Genomic_DNA"/>
</dbReference>
<gene>
    <name evidence="6" type="ORF">NDI56_20190</name>
</gene>
<evidence type="ECO:0000313" key="7">
    <source>
        <dbReference type="Proteomes" id="UP001259659"/>
    </source>
</evidence>
<name>A0ABU2FHK8_9EURY</name>
<dbReference type="InterPro" id="IPR035952">
    <property type="entry name" value="Rhomboid-like_sf"/>
</dbReference>
<dbReference type="Proteomes" id="UP001259659">
    <property type="component" value="Unassembled WGS sequence"/>
</dbReference>
<evidence type="ECO:0000256" key="5">
    <source>
        <dbReference type="SAM" id="Phobius"/>
    </source>
</evidence>
<evidence type="ECO:0000256" key="4">
    <source>
        <dbReference type="ARBA" id="ARBA00023136"/>
    </source>
</evidence>
<feature type="transmembrane region" description="Helical" evidence="5">
    <location>
        <begin position="73"/>
        <end position="91"/>
    </location>
</feature>
<feature type="transmembrane region" description="Helical" evidence="5">
    <location>
        <begin position="252"/>
        <end position="274"/>
    </location>
</feature>
<reference evidence="6 7" key="1">
    <citation type="submission" date="2022-06" db="EMBL/GenBank/DDBJ databases">
        <title>Haloarcula sp. a new haloarchaeum isolate from saline soil.</title>
        <authorList>
            <person name="Strakova D."/>
            <person name="Galisteo C."/>
            <person name="Sanchez-Porro C."/>
            <person name="Ventosa A."/>
        </authorList>
    </citation>
    <scope>NUCLEOTIDE SEQUENCE [LARGE SCALE GENOMIC DNA]</scope>
    <source>
        <strain evidence="6 7">S1CR25-12</strain>
    </source>
</reference>
<dbReference type="Gene3D" id="1.20.1540.10">
    <property type="entry name" value="Rhomboid-like"/>
    <property type="match status" value="1"/>
</dbReference>
<feature type="transmembrane region" description="Helical" evidence="5">
    <location>
        <begin position="218"/>
        <end position="240"/>
    </location>
</feature>
<evidence type="ECO:0000256" key="1">
    <source>
        <dbReference type="ARBA" id="ARBA00004141"/>
    </source>
</evidence>
<evidence type="ECO:0008006" key="8">
    <source>
        <dbReference type="Google" id="ProtNLM"/>
    </source>
</evidence>
<keyword evidence="7" id="KW-1185">Reference proteome</keyword>
<comment type="subcellular location">
    <subcellularLocation>
        <location evidence="1">Membrane</location>
        <topology evidence="1">Multi-pass membrane protein</topology>
    </subcellularLocation>
</comment>
<feature type="transmembrane region" description="Helical" evidence="5">
    <location>
        <begin position="136"/>
        <end position="155"/>
    </location>
</feature>
<dbReference type="RefSeq" id="WP_310921646.1">
    <property type="nucleotide sequence ID" value="NZ_JAMQON010000008.1"/>
</dbReference>
<feature type="transmembrane region" description="Helical" evidence="5">
    <location>
        <begin position="167"/>
        <end position="186"/>
    </location>
</feature>
<feature type="transmembrane region" description="Helical" evidence="5">
    <location>
        <begin position="103"/>
        <end position="124"/>
    </location>
</feature>
<keyword evidence="2 5" id="KW-0812">Transmembrane</keyword>
<evidence type="ECO:0000256" key="3">
    <source>
        <dbReference type="ARBA" id="ARBA00022989"/>
    </source>
</evidence>
<keyword evidence="3 5" id="KW-1133">Transmembrane helix</keyword>